<protein>
    <submittedName>
        <fullName evidence="2">Uncharacterized protein</fullName>
    </submittedName>
</protein>
<feature type="compositionally biased region" description="Basic and acidic residues" evidence="1">
    <location>
        <begin position="374"/>
        <end position="384"/>
    </location>
</feature>
<sequence length="530" mass="59275">MIEELALCITGANQAAKHRESTAASVPLQVSTKTPVSARAATMPEPLQLTAIRREQRRIAALLDASKQLGLVLPARQDGIPLQDLYKSDYYLQMQNGFRKMYVAGTQQQTALSLPEMEHLMKRHGNGKSKKPTAVLSLSSTINEGWKHLREVREKRESFAKRKQFRTKHIGGDKRLFEAPDEPDGWSPGQAARELMTRKKIRNDRQTNDLIGQKLVEKSAGLQPVGLSDRLPNHGGSVDFRLPRLAKFDPSSEILPDIAQTENNRLGDDSSRQNSITGKPLLRYNHGNRGHGMDLSVQGQAESTESDEMTSYDWSVYSDSPDDVYRPFYPQTPSASPASVDSLDGFDLHGLYRDFDSDNPYSDVNKDPNLTGKGDGEGGSEKVDSLMNSSSNQRIKQVGGDSQSNSGDAVKNGLLSSHSILNRNRNRQDFRKSKESSTTLDTYRDAYVRALAVARSRRLPDDFTGLGTRTTRPFSFSYFADHGSTCKCQSCLERVQRQDFPGKKSVKRRKQPQGLKLILGDVRMEDYYKR</sequence>
<evidence type="ECO:0000313" key="3">
    <source>
        <dbReference type="Proteomes" id="UP000887568"/>
    </source>
</evidence>
<feature type="region of interest" description="Disordered" evidence="1">
    <location>
        <begin position="354"/>
        <end position="412"/>
    </location>
</feature>
<accession>A0A914A2I7</accession>
<keyword evidence="3" id="KW-1185">Reference proteome</keyword>
<feature type="compositionally biased region" description="Polar residues" evidence="1">
    <location>
        <begin position="386"/>
        <end position="407"/>
    </location>
</feature>
<dbReference type="Proteomes" id="UP000887568">
    <property type="component" value="Unplaced"/>
</dbReference>
<feature type="region of interest" description="Disordered" evidence="1">
    <location>
        <begin position="261"/>
        <end position="315"/>
    </location>
</feature>
<evidence type="ECO:0000256" key="1">
    <source>
        <dbReference type="SAM" id="MobiDB-lite"/>
    </source>
</evidence>
<reference evidence="2" key="1">
    <citation type="submission" date="2022-11" db="UniProtKB">
        <authorList>
            <consortium name="EnsemblMetazoa"/>
        </authorList>
    </citation>
    <scope>IDENTIFICATION</scope>
</reference>
<dbReference type="GeneID" id="119729533"/>
<name>A0A914A2I7_PATMI</name>
<dbReference type="OrthoDB" id="10033126at2759"/>
<organism evidence="2 3">
    <name type="scientific">Patiria miniata</name>
    <name type="common">Bat star</name>
    <name type="synonym">Asterina miniata</name>
    <dbReference type="NCBI Taxonomy" id="46514"/>
    <lineage>
        <taxon>Eukaryota</taxon>
        <taxon>Metazoa</taxon>
        <taxon>Echinodermata</taxon>
        <taxon>Eleutherozoa</taxon>
        <taxon>Asterozoa</taxon>
        <taxon>Asteroidea</taxon>
        <taxon>Valvatacea</taxon>
        <taxon>Valvatida</taxon>
        <taxon>Asterinidae</taxon>
        <taxon>Patiria</taxon>
    </lineage>
</organism>
<dbReference type="RefSeq" id="XP_038058063.1">
    <property type="nucleotide sequence ID" value="XM_038202135.1"/>
</dbReference>
<dbReference type="AlphaFoldDB" id="A0A914A2I7"/>
<evidence type="ECO:0000313" key="2">
    <source>
        <dbReference type="EnsemblMetazoa" id="XP_038058063.1"/>
    </source>
</evidence>
<proteinExistence type="predicted"/>
<dbReference type="EnsemblMetazoa" id="XM_038202135.1">
    <property type="protein sequence ID" value="XP_038058063.1"/>
    <property type="gene ID" value="LOC119729533"/>
</dbReference>